<evidence type="ECO:0000313" key="3">
    <source>
        <dbReference type="EMBL" id="MFC4396499.1"/>
    </source>
</evidence>
<evidence type="ECO:0000256" key="1">
    <source>
        <dbReference type="ARBA" id="ARBA00023002"/>
    </source>
</evidence>
<keyword evidence="1 3" id="KW-0560">Oxidoreductase</keyword>
<dbReference type="InterPro" id="IPR046980">
    <property type="entry name" value="KefG/KefF"/>
</dbReference>
<dbReference type="InterPro" id="IPR003680">
    <property type="entry name" value="Flavodoxin_fold"/>
</dbReference>
<protein>
    <submittedName>
        <fullName evidence="3">NAD(P)H-dependent oxidoreductase</fullName>
        <ecNumber evidence="3">1.-.-.-</ecNumber>
        <ecNumber evidence="3">1.6.99.-</ecNumber>
    </submittedName>
</protein>
<dbReference type="EMBL" id="JBHSDQ010000003">
    <property type="protein sequence ID" value="MFC4396499.1"/>
    <property type="molecule type" value="Genomic_DNA"/>
</dbReference>
<reference evidence="4" key="1">
    <citation type="journal article" date="2019" name="Int. J. Syst. Evol. Microbiol.">
        <title>The Global Catalogue of Microorganisms (GCM) 10K type strain sequencing project: providing services to taxonomists for standard genome sequencing and annotation.</title>
        <authorList>
            <consortium name="The Broad Institute Genomics Platform"/>
            <consortium name="The Broad Institute Genome Sequencing Center for Infectious Disease"/>
            <person name="Wu L."/>
            <person name="Ma J."/>
        </authorList>
    </citation>
    <scope>NUCLEOTIDE SEQUENCE [LARGE SCALE GENOMIC DNA]</scope>
    <source>
        <strain evidence="4">PJ61</strain>
    </source>
</reference>
<dbReference type="Proteomes" id="UP001595778">
    <property type="component" value="Unassembled WGS sequence"/>
</dbReference>
<gene>
    <name evidence="3" type="ORF">ACFO0G_10395</name>
</gene>
<sequence>MTYEKPKTLILLDHPDISQSRVNRALAAALEGAPDLAVRDLRRLYPDGRIDVAAERAAVEAVENIVLQYPTHWYAPPAFLKTWLDEVLIRGWAYGTGGPGALAGKTLRVATSTGGTTEAYSPSGFHGWDYSDILIPLQATARRLGMQWLSPFILHGVRDLTDEQLHGQAQDYRTMLVSGSVPDPVS</sequence>
<comment type="caution">
    <text evidence="3">The sequence shown here is derived from an EMBL/GenBank/DDBJ whole genome shotgun (WGS) entry which is preliminary data.</text>
</comment>
<evidence type="ECO:0000259" key="2">
    <source>
        <dbReference type="Pfam" id="PF02525"/>
    </source>
</evidence>
<dbReference type="GO" id="GO:0016491">
    <property type="term" value="F:oxidoreductase activity"/>
    <property type="evidence" value="ECO:0007669"/>
    <property type="project" value="UniProtKB-KW"/>
</dbReference>
<dbReference type="EC" id="1.-.-.-" evidence="3"/>
<dbReference type="Gene3D" id="3.40.50.360">
    <property type="match status" value="1"/>
</dbReference>
<dbReference type="RefSeq" id="WP_376977418.1">
    <property type="nucleotide sequence ID" value="NZ_JBHSDQ010000003.1"/>
</dbReference>
<organism evidence="3 4">
    <name type="scientific">Arthrobacter sedimenti</name>
    <dbReference type="NCBI Taxonomy" id="2694931"/>
    <lineage>
        <taxon>Bacteria</taxon>
        <taxon>Bacillati</taxon>
        <taxon>Actinomycetota</taxon>
        <taxon>Actinomycetes</taxon>
        <taxon>Micrococcales</taxon>
        <taxon>Micrococcaceae</taxon>
        <taxon>Arthrobacter</taxon>
    </lineage>
</organism>
<name>A0ABV8WKC2_9MICC</name>
<dbReference type="PANTHER" id="PTHR47307:SF1">
    <property type="entry name" value="GLUTATHIONE-REGULATED POTASSIUM-EFFLUX SYSTEM ANCILLARY PROTEIN KEFG"/>
    <property type="match status" value="1"/>
</dbReference>
<accession>A0ABV8WKC2</accession>
<dbReference type="PANTHER" id="PTHR47307">
    <property type="entry name" value="GLUTATHIONE-REGULATED POTASSIUM-EFFLUX SYSTEM ANCILLARY PROTEIN KEFG"/>
    <property type="match status" value="1"/>
</dbReference>
<dbReference type="InterPro" id="IPR029039">
    <property type="entry name" value="Flavoprotein-like_sf"/>
</dbReference>
<evidence type="ECO:0000313" key="4">
    <source>
        <dbReference type="Proteomes" id="UP001595778"/>
    </source>
</evidence>
<dbReference type="EC" id="1.6.99.-" evidence="3"/>
<dbReference type="SUPFAM" id="SSF52218">
    <property type="entry name" value="Flavoproteins"/>
    <property type="match status" value="1"/>
</dbReference>
<feature type="domain" description="Flavodoxin-like fold" evidence="2">
    <location>
        <begin position="7"/>
        <end position="174"/>
    </location>
</feature>
<proteinExistence type="predicted"/>
<dbReference type="Pfam" id="PF02525">
    <property type="entry name" value="Flavodoxin_2"/>
    <property type="match status" value="1"/>
</dbReference>
<keyword evidence="4" id="KW-1185">Reference proteome</keyword>